<protein>
    <recommendedName>
        <fullName evidence="1">C2H2-type domain-containing protein</fullName>
    </recommendedName>
</protein>
<dbReference type="GO" id="GO:0005777">
    <property type="term" value="C:peroxisome"/>
    <property type="evidence" value="ECO:0007669"/>
    <property type="project" value="InterPro"/>
</dbReference>
<accession>A0A1J3K048</accession>
<dbReference type="InterPro" id="IPR024768">
    <property type="entry name" value="Marf1"/>
</dbReference>
<name>A0A1J3K048_NOCCA</name>
<evidence type="ECO:0000259" key="1">
    <source>
        <dbReference type="PROSITE" id="PS00028"/>
    </source>
</evidence>
<reference evidence="2" key="1">
    <citation type="submission" date="2016-07" db="EMBL/GenBank/DDBJ databases">
        <title>De novo transcriptome assembly of four accessions of the metal hyperaccumulator plant Noccaea caerulescens.</title>
        <authorList>
            <person name="Blande D."/>
            <person name="Halimaa P."/>
            <person name="Tervahauta A.I."/>
            <person name="Aarts M.G."/>
            <person name="Karenlampi S.O."/>
        </authorList>
    </citation>
    <scope>NUCLEOTIDE SEQUENCE</scope>
</reference>
<dbReference type="CDD" id="cd10910">
    <property type="entry name" value="PIN_limkain_b1_N_like"/>
    <property type="match status" value="2"/>
</dbReference>
<dbReference type="PANTHER" id="PTHR14379">
    <property type="entry name" value="LIMKAIN B LKAP"/>
    <property type="match status" value="1"/>
</dbReference>
<dbReference type="Pfam" id="PF01936">
    <property type="entry name" value="NYN"/>
    <property type="match status" value="2"/>
</dbReference>
<dbReference type="InterPro" id="IPR021139">
    <property type="entry name" value="NYN"/>
</dbReference>
<gene>
    <name evidence="2" type="ORF">MP_TR1817_c0_g1_i1_g.4993</name>
</gene>
<dbReference type="PROSITE" id="PS00028">
    <property type="entry name" value="ZINC_FINGER_C2H2_1"/>
    <property type="match status" value="1"/>
</dbReference>
<dbReference type="InterPro" id="IPR013087">
    <property type="entry name" value="Znf_C2H2_type"/>
</dbReference>
<feature type="domain" description="C2H2-type" evidence="1">
    <location>
        <begin position="181"/>
        <end position="203"/>
    </location>
</feature>
<dbReference type="AlphaFoldDB" id="A0A1J3K048"/>
<dbReference type="GO" id="GO:0010468">
    <property type="term" value="P:regulation of gene expression"/>
    <property type="evidence" value="ECO:0007669"/>
    <property type="project" value="InterPro"/>
</dbReference>
<dbReference type="GO" id="GO:0004540">
    <property type="term" value="F:RNA nuclease activity"/>
    <property type="evidence" value="ECO:0007669"/>
    <property type="project" value="InterPro"/>
</dbReference>
<evidence type="ECO:0000313" key="2">
    <source>
        <dbReference type="EMBL" id="JAU97989.1"/>
    </source>
</evidence>
<organism evidence="2">
    <name type="scientific">Noccaea caerulescens</name>
    <name type="common">Alpine penny-cress</name>
    <name type="synonym">Thlaspi caerulescens</name>
    <dbReference type="NCBI Taxonomy" id="107243"/>
    <lineage>
        <taxon>Eukaryota</taxon>
        <taxon>Viridiplantae</taxon>
        <taxon>Streptophyta</taxon>
        <taxon>Embryophyta</taxon>
        <taxon>Tracheophyta</taxon>
        <taxon>Spermatophyta</taxon>
        <taxon>Magnoliopsida</taxon>
        <taxon>eudicotyledons</taxon>
        <taxon>Gunneridae</taxon>
        <taxon>Pentapetalae</taxon>
        <taxon>rosids</taxon>
        <taxon>malvids</taxon>
        <taxon>Brassicales</taxon>
        <taxon>Brassicaceae</taxon>
        <taxon>Coluteocarpeae</taxon>
        <taxon>Noccaea</taxon>
    </lineage>
</organism>
<sequence>MSGKYAAAKPEYATAQIAVWWDMKDFRIPEGYDARQVRPSIEAAFKKLGYFGPVSITAYADHKQTSDHHLQGLSSTGIAVTHTKSAKICKVMFSDMLEWRAQNPPPATMMLISNQVEDVFSWDLARLQQETMYNLFLAYSVGPPSNTVLVTSAEWLWESLLDDNKHETTRTRGELGAMFYCKPCSLDCQSLESFRKHLSTKKHAVEEARNSCTELDPVTRKWAKNYAAKPEHATAKIAVWWDMDDCPVPEGYDARWVRPSIEEEFKKLGYTGPVSITAYGDLKQTPDRLLRGLSSTGVALAHTIPDVRLMRMNSDLMDWQDDNPPPATIMLISDHVELIFSSGLVHVQQRNKYNLFLAYSFRPYKMSVLVTSAEWLWETLLAVSVSDTRRRVLQKCSERSESTGMFSCKLCFEDYKRFDDFRMHLSSDDLAQEEASIISSIQSNERNHEYWLRKRVENEQTFEESSPGGSCSSS</sequence>
<dbReference type="EMBL" id="GEVM01007949">
    <property type="protein sequence ID" value="JAU97989.1"/>
    <property type="molecule type" value="Transcribed_RNA"/>
</dbReference>
<proteinExistence type="predicted"/>
<dbReference type="PANTHER" id="PTHR14379:SF84">
    <property type="entry name" value="NYN DOMAIN-CONTAINING PROTEIN"/>
    <property type="match status" value="1"/>
</dbReference>